<proteinExistence type="predicted"/>
<organism evidence="1 2">
    <name type="scientific">Stieleria varia</name>
    <dbReference type="NCBI Taxonomy" id="2528005"/>
    <lineage>
        <taxon>Bacteria</taxon>
        <taxon>Pseudomonadati</taxon>
        <taxon>Planctomycetota</taxon>
        <taxon>Planctomycetia</taxon>
        <taxon>Pirellulales</taxon>
        <taxon>Pirellulaceae</taxon>
        <taxon>Stieleria</taxon>
    </lineage>
</organism>
<sequence>MRADVSLERLTYKRRPDCRSTFQVDSVPRQTFYHCMTLIYVVGTLPRCADVSLVVWDG</sequence>
<dbReference type="EMBL" id="SJPN01000004">
    <property type="protein sequence ID" value="TWU02664.1"/>
    <property type="molecule type" value="Genomic_DNA"/>
</dbReference>
<protein>
    <submittedName>
        <fullName evidence="1">Uncharacterized protein</fullName>
    </submittedName>
</protein>
<reference evidence="1 2" key="1">
    <citation type="submission" date="2019-02" db="EMBL/GenBank/DDBJ databases">
        <title>Deep-cultivation of Planctomycetes and their phenomic and genomic characterization uncovers novel biology.</title>
        <authorList>
            <person name="Wiegand S."/>
            <person name="Jogler M."/>
            <person name="Boedeker C."/>
            <person name="Pinto D."/>
            <person name="Vollmers J."/>
            <person name="Rivas-Marin E."/>
            <person name="Kohn T."/>
            <person name="Peeters S.H."/>
            <person name="Heuer A."/>
            <person name="Rast P."/>
            <person name="Oberbeckmann S."/>
            <person name="Bunk B."/>
            <person name="Jeske O."/>
            <person name="Meyerdierks A."/>
            <person name="Storesund J.E."/>
            <person name="Kallscheuer N."/>
            <person name="Luecker S."/>
            <person name="Lage O.M."/>
            <person name="Pohl T."/>
            <person name="Merkel B.J."/>
            <person name="Hornburger P."/>
            <person name="Mueller R.-W."/>
            <person name="Bruemmer F."/>
            <person name="Labrenz M."/>
            <person name="Spormann A.M."/>
            <person name="Op Den Camp H."/>
            <person name="Overmann J."/>
            <person name="Amann R."/>
            <person name="Jetten M.S.M."/>
            <person name="Mascher T."/>
            <person name="Medema M.H."/>
            <person name="Devos D.P."/>
            <person name="Kaster A.-K."/>
            <person name="Ovreas L."/>
            <person name="Rohde M."/>
            <person name="Galperin M.Y."/>
            <person name="Jogler C."/>
        </authorList>
    </citation>
    <scope>NUCLEOTIDE SEQUENCE [LARGE SCALE GENOMIC DNA]</scope>
    <source>
        <strain evidence="1 2">Pla52n</strain>
    </source>
</reference>
<gene>
    <name evidence="1" type="ORF">Pla52n_37210</name>
</gene>
<keyword evidence="2" id="KW-1185">Reference proteome</keyword>
<dbReference type="AlphaFoldDB" id="A0A5C6AX23"/>
<evidence type="ECO:0000313" key="1">
    <source>
        <dbReference type="EMBL" id="TWU02664.1"/>
    </source>
</evidence>
<name>A0A5C6AX23_9BACT</name>
<comment type="caution">
    <text evidence="1">The sequence shown here is derived from an EMBL/GenBank/DDBJ whole genome shotgun (WGS) entry which is preliminary data.</text>
</comment>
<accession>A0A5C6AX23</accession>
<evidence type="ECO:0000313" key="2">
    <source>
        <dbReference type="Proteomes" id="UP000320176"/>
    </source>
</evidence>
<dbReference type="Proteomes" id="UP000320176">
    <property type="component" value="Unassembled WGS sequence"/>
</dbReference>